<keyword evidence="2" id="KW-1185">Reference proteome</keyword>
<dbReference type="RefSeq" id="WP_283763794.1">
    <property type="nucleotide sequence ID" value="NZ_JAQPOK010000125.1"/>
</dbReference>
<sequence>MWPLIVPGIILTVVSVLLIKNFEGKKIAVLGASATGKTTFLFYMKYSKLLGPYRATQVAEKIASSTVHIRDIDLTISISKTVDLSGGGTDQVYNEWKNLFDQADIVFYFVHAGKIWERDKDSCDRVIKDCKKIRDWHKEKSFNKKIIIVGTHCDINPELKQINDNNFDQYTRRFEELETIQEARLNLHTAPSYVPIVLGSFVDYDSAEKLLNRMFIEATKNNTR</sequence>
<dbReference type="Proteomes" id="UP001231370">
    <property type="component" value="Unassembled WGS sequence"/>
</dbReference>
<protein>
    <submittedName>
        <fullName evidence="1">GTPase domain-containing protein</fullName>
    </submittedName>
</protein>
<dbReference type="InterPro" id="IPR027417">
    <property type="entry name" value="P-loop_NTPase"/>
</dbReference>
<name>A0ABT7BMQ9_9CYAN</name>
<evidence type="ECO:0000313" key="1">
    <source>
        <dbReference type="EMBL" id="MDJ1180492.1"/>
    </source>
</evidence>
<evidence type="ECO:0000313" key="2">
    <source>
        <dbReference type="Proteomes" id="UP001231370"/>
    </source>
</evidence>
<dbReference type="SUPFAM" id="SSF52540">
    <property type="entry name" value="P-loop containing nucleoside triphosphate hydrolases"/>
    <property type="match status" value="1"/>
</dbReference>
<comment type="caution">
    <text evidence="1">The sequence shown here is derived from an EMBL/GenBank/DDBJ whole genome shotgun (WGS) entry which is preliminary data.</text>
</comment>
<organism evidence="1 2">
    <name type="scientific">Roseofilum halophilum BLCC-M91</name>
    <dbReference type="NCBI Taxonomy" id="3022259"/>
    <lineage>
        <taxon>Bacteria</taxon>
        <taxon>Bacillati</taxon>
        <taxon>Cyanobacteriota</taxon>
        <taxon>Cyanophyceae</taxon>
        <taxon>Desertifilales</taxon>
        <taxon>Desertifilaceae</taxon>
        <taxon>Roseofilum</taxon>
        <taxon>Roseofilum halophilum</taxon>
    </lineage>
</organism>
<dbReference type="Gene3D" id="3.40.50.300">
    <property type="entry name" value="P-loop containing nucleotide triphosphate hydrolases"/>
    <property type="match status" value="1"/>
</dbReference>
<gene>
    <name evidence="1" type="ORF">PJF56_16645</name>
</gene>
<proteinExistence type="predicted"/>
<reference evidence="1 2" key="1">
    <citation type="submission" date="2023-01" db="EMBL/GenBank/DDBJ databases">
        <title>Novel diversity within Roseofilum (Cyanobacteria; Desertifilaceae) from marine benthic mats with descriptions of four novel species.</title>
        <authorList>
            <person name="Wang Y."/>
            <person name="Berthold D.E."/>
            <person name="Hu J."/>
            <person name="Lefler F.W."/>
            <person name="Laughinghouse H.D. IV."/>
        </authorList>
    </citation>
    <scope>NUCLEOTIDE SEQUENCE [LARGE SCALE GENOMIC DNA]</scope>
    <source>
        <strain evidence="1 2">BLCC-M91</strain>
    </source>
</reference>
<accession>A0ABT7BMQ9</accession>
<dbReference type="CDD" id="cd00882">
    <property type="entry name" value="Ras_like_GTPase"/>
    <property type="match status" value="1"/>
</dbReference>
<dbReference type="EMBL" id="JAQPOK010000125">
    <property type="protein sequence ID" value="MDJ1180492.1"/>
    <property type="molecule type" value="Genomic_DNA"/>
</dbReference>